<dbReference type="Proteomes" id="UP001066276">
    <property type="component" value="Chromosome 1_2"/>
</dbReference>
<feature type="compositionally biased region" description="Basic and acidic residues" evidence="1">
    <location>
        <begin position="108"/>
        <end position="120"/>
    </location>
</feature>
<name>A0AAV7WC53_PLEWA</name>
<proteinExistence type="predicted"/>
<reference evidence="2" key="1">
    <citation type="journal article" date="2022" name="bioRxiv">
        <title>Sequencing and chromosome-scale assembly of the giantPleurodeles waltlgenome.</title>
        <authorList>
            <person name="Brown T."/>
            <person name="Elewa A."/>
            <person name="Iarovenko S."/>
            <person name="Subramanian E."/>
            <person name="Araus A.J."/>
            <person name="Petzold A."/>
            <person name="Susuki M."/>
            <person name="Suzuki K.-i.T."/>
            <person name="Hayashi T."/>
            <person name="Toyoda A."/>
            <person name="Oliveira C."/>
            <person name="Osipova E."/>
            <person name="Leigh N.D."/>
            <person name="Simon A."/>
            <person name="Yun M.H."/>
        </authorList>
    </citation>
    <scope>NUCLEOTIDE SEQUENCE</scope>
    <source>
        <strain evidence="2">20211129_DDA</strain>
        <tissue evidence="2">Liver</tissue>
    </source>
</reference>
<evidence type="ECO:0000313" key="3">
    <source>
        <dbReference type="Proteomes" id="UP001066276"/>
    </source>
</evidence>
<dbReference type="AlphaFoldDB" id="A0AAV7WC53"/>
<feature type="compositionally biased region" description="Basic and acidic residues" evidence="1">
    <location>
        <begin position="74"/>
        <end position="101"/>
    </location>
</feature>
<protein>
    <submittedName>
        <fullName evidence="2">Uncharacterized protein</fullName>
    </submittedName>
</protein>
<comment type="caution">
    <text evidence="2">The sequence shown here is derived from an EMBL/GenBank/DDBJ whole genome shotgun (WGS) entry which is preliminary data.</text>
</comment>
<organism evidence="2 3">
    <name type="scientific">Pleurodeles waltl</name>
    <name type="common">Iberian ribbed newt</name>
    <dbReference type="NCBI Taxonomy" id="8319"/>
    <lineage>
        <taxon>Eukaryota</taxon>
        <taxon>Metazoa</taxon>
        <taxon>Chordata</taxon>
        <taxon>Craniata</taxon>
        <taxon>Vertebrata</taxon>
        <taxon>Euteleostomi</taxon>
        <taxon>Amphibia</taxon>
        <taxon>Batrachia</taxon>
        <taxon>Caudata</taxon>
        <taxon>Salamandroidea</taxon>
        <taxon>Salamandridae</taxon>
        <taxon>Pleurodelinae</taxon>
        <taxon>Pleurodeles</taxon>
    </lineage>
</organism>
<keyword evidence="3" id="KW-1185">Reference proteome</keyword>
<accession>A0AAV7WC53</accession>
<feature type="region of interest" description="Disordered" evidence="1">
    <location>
        <begin position="15"/>
        <end position="128"/>
    </location>
</feature>
<gene>
    <name evidence="2" type="ORF">NDU88_005662</name>
</gene>
<evidence type="ECO:0000313" key="2">
    <source>
        <dbReference type="EMBL" id="KAJ1210296.1"/>
    </source>
</evidence>
<sequence length="128" mass="13802">MLCHCSRVADLLATFSIGTQSERHPEGTTGSKDTEVGNPDIRIPENLPMKDGPEAQNVEEAEAEAAGVGNPDIRVPESFKSEEGLHARQAEEGKDAERKDTGNTNKGDSGENEKRLDPYLEVKGTPIS</sequence>
<dbReference type="EMBL" id="JANPWB010000002">
    <property type="protein sequence ID" value="KAJ1210296.1"/>
    <property type="molecule type" value="Genomic_DNA"/>
</dbReference>
<evidence type="ECO:0000256" key="1">
    <source>
        <dbReference type="SAM" id="MobiDB-lite"/>
    </source>
</evidence>